<dbReference type="AlphaFoldDB" id="X1AJX5"/>
<sequence length="144" mass="16910">PTMINKIEQYNRKAVLTVHGSFFKLPFIGFRESKRSFHFMQELRKDVRVPMIGTGTLAFHTDTIKPKFENILPSRSDIWFSALCLKQNIPMMCIARRKAWLKPLATDNDTIWNKTMADKEFLDRNSELITEHIIPYINENIFSC</sequence>
<proteinExistence type="predicted"/>
<name>X1AJX5_9ZZZZ</name>
<reference evidence="1" key="1">
    <citation type="journal article" date="2014" name="Front. Microbiol.">
        <title>High frequency of phylogenetically diverse reductive dehalogenase-homologous genes in deep subseafloor sedimentary metagenomes.</title>
        <authorList>
            <person name="Kawai M."/>
            <person name="Futagami T."/>
            <person name="Toyoda A."/>
            <person name="Takaki Y."/>
            <person name="Nishi S."/>
            <person name="Hori S."/>
            <person name="Arai W."/>
            <person name="Tsubouchi T."/>
            <person name="Morono Y."/>
            <person name="Uchiyama I."/>
            <person name="Ito T."/>
            <person name="Fujiyama A."/>
            <person name="Inagaki F."/>
            <person name="Takami H."/>
        </authorList>
    </citation>
    <scope>NUCLEOTIDE SEQUENCE</scope>
    <source>
        <strain evidence="1">Expedition CK06-06</strain>
    </source>
</reference>
<dbReference type="EMBL" id="BART01015314">
    <property type="protein sequence ID" value="GAG82865.1"/>
    <property type="molecule type" value="Genomic_DNA"/>
</dbReference>
<evidence type="ECO:0000313" key="1">
    <source>
        <dbReference type="EMBL" id="GAG82865.1"/>
    </source>
</evidence>
<protein>
    <submittedName>
        <fullName evidence="1">Uncharacterized protein</fullName>
    </submittedName>
</protein>
<gene>
    <name evidence="1" type="ORF">S01H4_29770</name>
</gene>
<comment type="caution">
    <text evidence="1">The sequence shown here is derived from an EMBL/GenBank/DDBJ whole genome shotgun (WGS) entry which is preliminary data.</text>
</comment>
<accession>X1AJX5</accession>
<feature type="non-terminal residue" evidence="1">
    <location>
        <position position="1"/>
    </location>
</feature>
<organism evidence="1">
    <name type="scientific">marine sediment metagenome</name>
    <dbReference type="NCBI Taxonomy" id="412755"/>
    <lineage>
        <taxon>unclassified sequences</taxon>
        <taxon>metagenomes</taxon>
        <taxon>ecological metagenomes</taxon>
    </lineage>
</organism>